<dbReference type="GO" id="GO:0003677">
    <property type="term" value="F:DNA binding"/>
    <property type="evidence" value="ECO:0007669"/>
    <property type="project" value="UniProtKB-KW"/>
</dbReference>
<keyword evidence="3" id="KW-0804">Transcription</keyword>
<dbReference type="PANTHER" id="PTHR30363:SF44">
    <property type="entry name" value="AGA OPERON TRANSCRIPTIONAL REPRESSOR-RELATED"/>
    <property type="match status" value="1"/>
</dbReference>
<evidence type="ECO:0000256" key="3">
    <source>
        <dbReference type="ARBA" id="ARBA00023163"/>
    </source>
</evidence>
<proteinExistence type="predicted"/>
<protein>
    <submittedName>
        <fullName evidence="5">DeoR/GlpR family DNA-binding transcription regulator</fullName>
    </submittedName>
</protein>
<dbReference type="PROSITE" id="PS51000">
    <property type="entry name" value="HTH_DEOR_2"/>
    <property type="match status" value="1"/>
</dbReference>
<dbReference type="PRINTS" id="PR00037">
    <property type="entry name" value="HTHLACR"/>
</dbReference>
<dbReference type="InterPro" id="IPR036388">
    <property type="entry name" value="WH-like_DNA-bd_sf"/>
</dbReference>
<dbReference type="InterPro" id="IPR018356">
    <property type="entry name" value="Tscrpt_reg_HTH_DeoR_CS"/>
</dbReference>
<dbReference type="InterPro" id="IPR001034">
    <property type="entry name" value="DeoR_HTH"/>
</dbReference>
<evidence type="ECO:0000256" key="2">
    <source>
        <dbReference type="ARBA" id="ARBA00023125"/>
    </source>
</evidence>
<dbReference type="InterPro" id="IPR037171">
    <property type="entry name" value="NagB/RpiA_transferase-like"/>
</dbReference>
<feature type="domain" description="HTH deoR-type" evidence="4">
    <location>
        <begin position="3"/>
        <end position="58"/>
    </location>
</feature>
<name>A0ABT2GW49_9MICO</name>
<dbReference type="InterPro" id="IPR050313">
    <property type="entry name" value="Carb_Metab_HTH_regulators"/>
</dbReference>
<reference evidence="5" key="1">
    <citation type="submission" date="2022-08" db="EMBL/GenBank/DDBJ databases">
        <authorList>
            <person name="Deng Y."/>
            <person name="Han X.-F."/>
            <person name="Zhang Y.-Q."/>
        </authorList>
    </citation>
    <scope>NUCLEOTIDE SEQUENCE</scope>
    <source>
        <strain evidence="5">CPCC 203386</strain>
    </source>
</reference>
<keyword evidence="1" id="KW-0805">Transcription regulation</keyword>
<keyword evidence="2 5" id="KW-0238">DNA-binding</keyword>
<accession>A0ABT2GW49</accession>
<dbReference type="SMART" id="SM00420">
    <property type="entry name" value="HTH_DEOR"/>
    <property type="match status" value="1"/>
</dbReference>
<evidence type="ECO:0000259" key="4">
    <source>
        <dbReference type="PROSITE" id="PS51000"/>
    </source>
</evidence>
<dbReference type="SUPFAM" id="SSF46785">
    <property type="entry name" value="Winged helix' DNA-binding domain"/>
    <property type="match status" value="1"/>
</dbReference>
<dbReference type="Gene3D" id="1.10.10.10">
    <property type="entry name" value="Winged helix-like DNA-binding domain superfamily/Winged helix DNA-binding domain"/>
    <property type="match status" value="1"/>
</dbReference>
<dbReference type="RefSeq" id="WP_259536676.1">
    <property type="nucleotide sequence ID" value="NZ_JANLCJ010000001.1"/>
</dbReference>
<gene>
    <name evidence="5" type="ORF">N1032_00320</name>
</gene>
<comment type="caution">
    <text evidence="5">The sequence shown here is derived from an EMBL/GenBank/DDBJ whole genome shotgun (WGS) entry which is preliminary data.</text>
</comment>
<dbReference type="SMART" id="SM01134">
    <property type="entry name" value="DeoRC"/>
    <property type="match status" value="1"/>
</dbReference>
<evidence type="ECO:0000256" key="1">
    <source>
        <dbReference type="ARBA" id="ARBA00023015"/>
    </source>
</evidence>
<dbReference type="InterPro" id="IPR036390">
    <property type="entry name" value="WH_DNA-bd_sf"/>
</dbReference>
<evidence type="ECO:0000313" key="6">
    <source>
        <dbReference type="Proteomes" id="UP001165586"/>
    </source>
</evidence>
<dbReference type="PANTHER" id="PTHR30363">
    <property type="entry name" value="HTH-TYPE TRANSCRIPTIONAL REGULATOR SRLR-RELATED"/>
    <property type="match status" value="1"/>
</dbReference>
<dbReference type="Pfam" id="PF00455">
    <property type="entry name" value="DeoRC"/>
    <property type="match status" value="1"/>
</dbReference>
<dbReference type="Gene3D" id="3.40.50.1360">
    <property type="match status" value="1"/>
</dbReference>
<dbReference type="Pfam" id="PF08220">
    <property type="entry name" value="HTH_DeoR"/>
    <property type="match status" value="1"/>
</dbReference>
<organism evidence="5 6">
    <name type="scientific">Herbiconiux daphne</name>
    <dbReference type="NCBI Taxonomy" id="2970914"/>
    <lineage>
        <taxon>Bacteria</taxon>
        <taxon>Bacillati</taxon>
        <taxon>Actinomycetota</taxon>
        <taxon>Actinomycetes</taxon>
        <taxon>Micrococcales</taxon>
        <taxon>Microbacteriaceae</taxon>
        <taxon>Herbiconiux</taxon>
    </lineage>
</organism>
<sequence length="260" mass="27910">MKRADRWNRILETIGTHGVVDVESTAALLDVSTATIRRDLDELAQQQMVVRTRGGAVSHSVSYDLPLRYKSSRQASEKQRIAQAAAELVTDGSIVGINGGTTTTEVARALALKTGEPDVHGRSLTIVTNALNISSELAVRTNIKIVSTGGVPHPHSYELIGPYARHVLEQIHVDVAIIGVDAIDAVHGLTGHNEDESIINSLMIERASSVIVVADHTKLGKRAFSQICGIDAVDVMVTDSEAPDDVIERFRATGVRVVLA</sequence>
<dbReference type="EMBL" id="JANLCJ010000001">
    <property type="protein sequence ID" value="MCS5732186.1"/>
    <property type="molecule type" value="Genomic_DNA"/>
</dbReference>
<dbReference type="InterPro" id="IPR014036">
    <property type="entry name" value="DeoR-like_C"/>
</dbReference>
<dbReference type="Proteomes" id="UP001165586">
    <property type="component" value="Unassembled WGS sequence"/>
</dbReference>
<dbReference type="SUPFAM" id="SSF100950">
    <property type="entry name" value="NagB/RpiA/CoA transferase-like"/>
    <property type="match status" value="1"/>
</dbReference>
<dbReference type="PROSITE" id="PS00894">
    <property type="entry name" value="HTH_DEOR_1"/>
    <property type="match status" value="1"/>
</dbReference>
<keyword evidence="6" id="KW-1185">Reference proteome</keyword>
<evidence type="ECO:0000313" key="5">
    <source>
        <dbReference type="EMBL" id="MCS5732186.1"/>
    </source>
</evidence>